<evidence type="ECO:0000313" key="2">
    <source>
        <dbReference type="EnsemblPlants" id="cds.evm.model.06.1554"/>
    </source>
</evidence>
<reference evidence="2" key="2">
    <citation type="submission" date="2021-03" db="UniProtKB">
        <authorList>
            <consortium name="EnsemblPlants"/>
        </authorList>
    </citation>
    <scope>IDENTIFICATION</scope>
</reference>
<dbReference type="Proteomes" id="UP000596661">
    <property type="component" value="Chromosome 6"/>
</dbReference>
<organism evidence="2 3">
    <name type="scientific">Cannabis sativa</name>
    <name type="common">Hemp</name>
    <name type="synonym">Marijuana</name>
    <dbReference type="NCBI Taxonomy" id="3483"/>
    <lineage>
        <taxon>Eukaryota</taxon>
        <taxon>Viridiplantae</taxon>
        <taxon>Streptophyta</taxon>
        <taxon>Embryophyta</taxon>
        <taxon>Tracheophyta</taxon>
        <taxon>Spermatophyta</taxon>
        <taxon>Magnoliopsida</taxon>
        <taxon>eudicotyledons</taxon>
        <taxon>Gunneridae</taxon>
        <taxon>Pentapetalae</taxon>
        <taxon>rosids</taxon>
        <taxon>fabids</taxon>
        <taxon>Rosales</taxon>
        <taxon>Cannabaceae</taxon>
        <taxon>Cannabis</taxon>
    </lineage>
</organism>
<dbReference type="InterPro" id="IPR000477">
    <property type="entry name" value="RT_dom"/>
</dbReference>
<dbReference type="Pfam" id="PF00078">
    <property type="entry name" value="RVT_1"/>
    <property type="match status" value="1"/>
</dbReference>
<evidence type="ECO:0000259" key="1">
    <source>
        <dbReference type="PROSITE" id="PS50878"/>
    </source>
</evidence>
<dbReference type="PANTHER" id="PTHR33116">
    <property type="entry name" value="REVERSE TRANSCRIPTASE ZINC-BINDING DOMAIN-CONTAINING PROTEIN-RELATED-RELATED"/>
    <property type="match status" value="1"/>
</dbReference>
<dbReference type="AlphaFoldDB" id="A0A803PV05"/>
<feature type="domain" description="Reverse transcriptase" evidence="1">
    <location>
        <begin position="167"/>
        <end position="448"/>
    </location>
</feature>
<accession>A0A803PV05</accession>
<dbReference type="PANTHER" id="PTHR33116:SF86">
    <property type="entry name" value="REVERSE TRANSCRIPTASE DOMAIN-CONTAINING PROTEIN"/>
    <property type="match status" value="1"/>
</dbReference>
<sequence>MELGSSYFLKLSFVPLRLAPRIIDLYVYSLKGRRSSLRDVSSLKRSGRGMIEAIWWLPMLGAPLIILGPLLESSRNLVRLEWPYCIGIELNLVLIVKGQLIAPSCSIRGSLRRIMRGSFYAPLETKSDPLFFSMNNHKAPGPDGMSVRFFKHYWESVGDDFCDAMSDFFVQGNMHKGINTTNIVLIPKGQNPKRPNNFRPISLCNVMYKVISKIVANRIKPALPSLIFPTQAAFFVGRNIQDNNVIMQEIIHSFNRKKGKEGYFAIKIDLVKAYDRLSWKCIDHNLDCFGFPQKFRHWVSQCISTTTLNICLNGGQVGKIMPSCGIMQGDPLSPYLFICAAEVLSRLLEEALGKGNIQGIRLSRGGPILSYIFFADDLILVGRANLREAQSYWSCLEKFCDWSGQKVNKLKTSIFFGKNTLEGMRRGIKDTLGINSPDGVVKYLGLPLFRSKQKDADFNFILDNLTSKMQGWKAKTLSKEGQATLIKSVGLALPIYAMQTTKLSNRLVNRIDGLIRDFWWGFEKGNHGLHLRAWDKLCLPKSLGGLGFQKTKEMNIAFLAKWGWKILNGCQSLCCKILEAKYLKGKDFLSCNYKDSDSLFWKNIVKANTIMRKWACKVVANGRDICIWRDPWIPHCKGFVPKPKDVVFMDNTRVTELLLSRGEWDLQKLNSLFDQETVSAILKGGNPSGHGLIHPREGPICARSSTIRVCLLSDSPPILLDLPHSLKERNEARFGVAEFALITKLNFVQGPSIEEKDAHLGNDRLLNLYFNKFGNVRLPRMFTS</sequence>
<dbReference type="CDD" id="cd01650">
    <property type="entry name" value="RT_nLTR_like"/>
    <property type="match status" value="1"/>
</dbReference>
<protein>
    <recommendedName>
        <fullName evidence="1">Reverse transcriptase domain-containing protein</fullName>
    </recommendedName>
</protein>
<dbReference type="EnsemblPlants" id="evm.model.06.1554">
    <property type="protein sequence ID" value="cds.evm.model.06.1554"/>
    <property type="gene ID" value="evm.TU.06.1554"/>
</dbReference>
<keyword evidence="3" id="KW-1185">Reference proteome</keyword>
<dbReference type="InterPro" id="IPR043502">
    <property type="entry name" value="DNA/RNA_pol_sf"/>
</dbReference>
<dbReference type="SUPFAM" id="SSF56672">
    <property type="entry name" value="DNA/RNA polymerases"/>
    <property type="match status" value="1"/>
</dbReference>
<dbReference type="Gramene" id="evm.model.06.1554">
    <property type="protein sequence ID" value="cds.evm.model.06.1554"/>
    <property type="gene ID" value="evm.TU.06.1554"/>
</dbReference>
<dbReference type="PROSITE" id="PS50878">
    <property type="entry name" value="RT_POL"/>
    <property type="match status" value="1"/>
</dbReference>
<proteinExistence type="predicted"/>
<evidence type="ECO:0000313" key="3">
    <source>
        <dbReference type="Proteomes" id="UP000596661"/>
    </source>
</evidence>
<name>A0A803PV05_CANSA</name>
<dbReference type="EMBL" id="UZAU01000615">
    <property type="status" value="NOT_ANNOTATED_CDS"/>
    <property type="molecule type" value="Genomic_DNA"/>
</dbReference>
<reference evidence="2" key="1">
    <citation type="submission" date="2018-11" db="EMBL/GenBank/DDBJ databases">
        <authorList>
            <person name="Grassa J C."/>
        </authorList>
    </citation>
    <scope>NUCLEOTIDE SEQUENCE [LARGE SCALE GENOMIC DNA]</scope>
</reference>